<accession>A0AAE3JE05</accession>
<comment type="caution">
    <text evidence="2">The sequence shown here is derived from an EMBL/GenBank/DDBJ whole genome shotgun (WGS) entry which is preliminary data.</text>
</comment>
<dbReference type="Pfam" id="PF01636">
    <property type="entry name" value="APH"/>
    <property type="match status" value="1"/>
</dbReference>
<keyword evidence="3" id="KW-1185">Reference proteome</keyword>
<evidence type="ECO:0000313" key="3">
    <source>
        <dbReference type="Proteomes" id="UP001198182"/>
    </source>
</evidence>
<dbReference type="InterPro" id="IPR011009">
    <property type="entry name" value="Kinase-like_dom_sf"/>
</dbReference>
<proteinExistence type="predicted"/>
<dbReference type="Proteomes" id="UP001198182">
    <property type="component" value="Unassembled WGS sequence"/>
</dbReference>
<evidence type="ECO:0000259" key="1">
    <source>
        <dbReference type="Pfam" id="PF01636"/>
    </source>
</evidence>
<dbReference type="InterPro" id="IPR002575">
    <property type="entry name" value="Aminoglycoside_PTrfase"/>
</dbReference>
<organism evidence="2 3">
    <name type="scientific">Hominifimenecus microfluidus</name>
    <dbReference type="NCBI Taxonomy" id="2885348"/>
    <lineage>
        <taxon>Bacteria</taxon>
        <taxon>Bacillati</taxon>
        <taxon>Bacillota</taxon>
        <taxon>Clostridia</taxon>
        <taxon>Lachnospirales</taxon>
        <taxon>Lachnospiraceae</taxon>
        <taxon>Hominifimenecus</taxon>
    </lineage>
</organism>
<dbReference type="PANTHER" id="PTHR39179:SF3">
    <property type="entry name" value="COTS-RELATED PROTEIN"/>
    <property type="match status" value="1"/>
</dbReference>
<gene>
    <name evidence="2" type="ORF">LKD81_01175</name>
</gene>
<dbReference type="EMBL" id="JAJEQR010000003">
    <property type="protein sequence ID" value="MCC2229613.1"/>
    <property type="molecule type" value="Genomic_DNA"/>
</dbReference>
<dbReference type="GO" id="GO:0042601">
    <property type="term" value="C:endospore-forming forespore"/>
    <property type="evidence" value="ECO:0007669"/>
    <property type="project" value="TreeGrafter"/>
</dbReference>
<evidence type="ECO:0000313" key="2">
    <source>
        <dbReference type="EMBL" id="MCC2229613.1"/>
    </source>
</evidence>
<dbReference type="Gene3D" id="3.90.1200.10">
    <property type="match status" value="1"/>
</dbReference>
<dbReference type="AlphaFoldDB" id="A0AAE3JE05"/>
<dbReference type="SUPFAM" id="SSF56112">
    <property type="entry name" value="Protein kinase-like (PK-like)"/>
    <property type="match status" value="1"/>
</dbReference>
<dbReference type="InterPro" id="IPR047175">
    <property type="entry name" value="CotS-like"/>
</dbReference>
<dbReference type="RefSeq" id="WP_308452400.1">
    <property type="nucleotide sequence ID" value="NZ_JAJEQR010000003.1"/>
</dbReference>
<feature type="domain" description="Aminoglycoside phosphotransferase" evidence="1">
    <location>
        <begin position="85"/>
        <end position="253"/>
    </location>
</feature>
<dbReference type="PANTHER" id="PTHR39179">
    <property type="entry name" value="SPORE COAT PROTEIN I"/>
    <property type="match status" value="1"/>
</dbReference>
<name>A0AAE3JE05_9FIRM</name>
<protein>
    <submittedName>
        <fullName evidence="2">Phosphotransferase</fullName>
    </submittedName>
</protein>
<sequence>MNERESEILEKYPFRVERMSRVRGAFLCETEDGLRLLRETDSTEKRLQWENQILLQFPQNHRIRVETYVENVDGAIRTESSDRRAYCVKRWPEGRECESGSREDILLGTETLGLLHRGLGGIGRQLESPVNIRDWREELERHNRELVRIRSYVRRQRHKSELELQILADFPYYYEQAERAAVLTGEADPEISLCHGEYTYHHLLFRGRSTAVVDFSHMGWGVPLSDLYLYLRKNMEKQNWRFPLGKEMLEIYERLCPMGEDGRRYLYARLTYPEKFWKQVNSYYNRRKSWIPVRNLEKLRTLEVQKEKKEQFLAQLAAFWGIS</sequence>
<reference evidence="2" key="1">
    <citation type="submission" date="2021-10" db="EMBL/GenBank/DDBJ databases">
        <title>Anaerobic single-cell dispensing facilitates the cultivation of human gut bacteria.</title>
        <authorList>
            <person name="Afrizal A."/>
        </authorList>
    </citation>
    <scope>NUCLEOTIDE SEQUENCE</scope>
    <source>
        <strain evidence="2">CLA-AA-H215</strain>
    </source>
</reference>